<protein>
    <submittedName>
        <fullName evidence="2">Uncharacterized protein</fullName>
    </submittedName>
</protein>
<dbReference type="Gene3D" id="1.20.5.820">
    <property type="entry name" value="Preprotein translocase SecE subunit"/>
    <property type="match status" value="1"/>
</dbReference>
<dbReference type="InterPro" id="IPR023391">
    <property type="entry name" value="Prot_translocase_SecE_dom_sf"/>
</dbReference>
<dbReference type="STRING" id="303518.ENSPNYP00000028210"/>
<name>A0A3B4GZ54_9CICH</name>
<keyword evidence="1" id="KW-0472">Membrane</keyword>
<reference evidence="2" key="1">
    <citation type="submission" date="2023-09" db="UniProtKB">
        <authorList>
            <consortium name="Ensembl"/>
        </authorList>
    </citation>
    <scope>IDENTIFICATION</scope>
</reference>
<keyword evidence="1" id="KW-0812">Transmembrane</keyword>
<dbReference type="Ensembl" id="ENSPNYT00000028900.1">
    <property type="protein sequence ID" value="ENSPNYP00000028210.1"/>
    <property type="gene ID" value="ENSPNYG00000021235.1"/>
</dbReference>
<proteinExistence type="predicted"/>
<keyword evidence="1" id="KW-1133">Transmembrane helix</keyword>
<dbReference type="AlphaFoldDB" id="A0A3B4GZ54"/>
<evidence type="ECO:0000256" key="1">
    <source>
        <dbReference type="SAM" id="Phobius"/>
    </source>
</evidence>
<evidence type="ECO:0000313" key="2">
    <source>
        <dbReference type="Ensembl" id="ENSPNYP00000028210.1"/>
    </source>
</evidence>
<accession>A0A3B4GZ54</accession>
<feature type="transmembrane region" description="Helical" evidence="1">
    <location>
        <begin position="25"/>
        <end position="45"/>
    </location>
</feature>
<sequence length="52" mass="5822">QHHVGNRLNLIGQFVKNSIRPIKRLIGFTIIAFIGLFVKFIHIPVNNITVGG</sequence>
<organism evidence="2">
    <name type="scientific">Pundamilia nyererei</name>
    <dbReference type="NCBI Taxonomy" id="303518"/>
    <lineage>
        <taxon>Eukaryota</taxon>
        <taxon>Metazoa</taxon>
        <taxon>Chordata</taxon>
        <taxon>Craniata</taxon>
        <taxon>Vertebrata</taxon>
        <taxon>Euteleostomi</taxon>
        <taxon>Actinopterygii</taxon>
        <taxon>Neopterygii</taxon>
        <taxon>Teleostei</taxon>
        <taxon>Neoteleostei</taxon>
        <taxon>Acanthomorphata</taxon>
        <taxon>Ovalentaria</taxon>
        <taxon>Cichlomorphae</taxon>
        <taxon>Cichliformes</taxon>
        <taxon>Cichlidae</taxon>
        <taxon>African cichlids</taxon>
        <taxon>Pseudocrenilabrinae</taxon>
        <taxon>Haplochromini</taxon>
        <taxon>Pundamilia</taxon>
    </lineage>
</organism>
<dbReference type="GeneTree" id="ENSGT00940000182101"/>